<evidence type="ECO:0000256" key="1">
    <source>
        <dbReference type="ARBA" id="ARBA00005495"/>
    </source>
</evidence>
<dbReference type="SUPFAM" id="SSF51316">
    <property type="entry name" value="Mss4-like"/>
    <property type="match status" value="2"/>
</dbReference>
<keyword evidence="4" id="KW-0456">Lyase</keyword>
<keyword evidence="3" id="KW-0862">Zinc</keyword>
<dbReference type="RefSeq" id="XP_070903675.1">
    <property type="nucleotide sequence ID" value="XM_071038606.1"/>
</dbReference>
<keyword evidence="7" id="KW-1185">Reference proteome</keyword>
<comment type="caution">
    <text evidence="6">The sequence shown here is derived from an EMBL/GenBank/DDBJ whole genome shotgun (WGS) entry which is preliminary data.</text>
</comment>
<accession>A0ABR4L2I0</accession>
<evidence type="ECO:0000256" key="3">
    <source>
        <dbReference type="ARBA" id="ARBA00022833"/>
    </source>
</evidence>
<feature type="domain" description="CENP-V/GFA" evidence="5">
    <location>
        <begin position="305"/>
        <end position="422"/>
    </location>
</feature>
<gene>
    <name evidence="6" type="ORF">BJX68DRAFT_227086</name>
</gene>
<dbReference type="Pfam" id="PF04828">
    <property type="entry name" value="GFA"/>
    <property type="match status" value="2"/>
</dbReference>
<dbReference type="Proteomes" id="UP001610444">
    <property type="component" value="Unassembled WGS sequence"/>
</dbReference>
<feature type="domain" description="CENP-V/GFA" evidence="5">
    <location>
        <begin position="115"/>
        <end position="220"/>
    </location>
</feature>
<reference evidence="6 7" key="1">
    <citation type="submission" date="2024-07" db="EMBL/GenBank/DDBJ databases">
        <title>Section-level genome sequencing and comparative genomics of Aspergillus sections Usti and Cavernicolus.</title>
        <authorList>
            <consortium name="Lawrence Berkeley National Laboratory"/>
            <person name="Nybo J.L."/>
            <person name="Vesth T.C."/>
            <person name="Theobald S."/>
            <person name="Frisvad J.C."/>
            <person name="Larsen T.O."/>
            <person name="Kjaerboelling I."/>
            <person name="Rothschild-Mancinelli K."/>
            <person name="Lyhne E.K."/>
            <person name="Kogle M.E."/>
            <person name="Barry K."/>
            <person name="Clum A."/>
            <person name="Na H."/>
            <person name="Ledsgaard L."/>
            <person name="Lin J."/>
            <person name="Lipzen A."/>
            <person name="Kuo A."/>
            <person name="Riley R."/>
            <person name="Mondo S."/>
            <person name="LaButti K."/>
            <person name="Haridas S."/>
            <person name="Pangalinan J."/>
            <person name="Salamov A.A."/>
            <person name="Simmons B.A."/>
            <person name="Magnuson J.K."/>
            <person name="Chen J."/>
            <person name="Drula E."/>
            <person name="Henrissat B."/>
            <person name="Wiebenga A."/>
            <person name="Lubbers R.J."/>
            <person name="Gomes A.C."/>
            <person name="Macurrencykelacurrency M.R."/>
            <person name="Stajich J."/>
            <person name="Grigoriev I.V."/>
            <person name="Mortensen U.H."/>
            <person name="De vries R.P."/>
            <person name="Baker S.E."/>
            <person name="Andersen M.R."/>
        </authorList>
    </citation>
    <scope>NUCLEOTIDE SEQUENCE [LARGE SCALE GENOMIC DNA]</scope>
    <source>
        <strain evidence="6 7">CBS 756.74</strain>
    </source>
</reference>
<keyword evidence="2" id="KW-0479">Metal-binding</keyword>
<proteinExistence type="inferred from homology"/>
<sequence>MRRGHVSGIYRPPAGAIATSRYGCKSEQISARRRISVFFFHDYESSGLTEPRGVQSLAEKPVGYTHARLTQAAASLTRREKRDRLEVSYKTPKDPSYHPRFVISNLRWQIDEMLYSISCLCTQVVQQVHLDPSSNRELNICHCAACQAVSGQICTPYYLLQENPQSENLAKYQQSDSVSRYFCGTCGSHVFSHSKHSGNWVVAAGLLDSPPQTQSIRHWGVDGTQDGGLSIFLPGSSGDKTVSCWLNPQTSIQDTIFGQLKAASRNSSQLLARCHCGGIELYITRPDSTSEDPWSHWPDIIIPYNSGVSAENEEDVKWWLCAGKTKYMAGTCACRTCRLASGFPIQTWAFIPKSNILTAQKKPLAYDVGTLKRYESSPEVYREFCSRCGASVFWHCDKRPQLIDVSVGLLRADSGSRADEWLEWATGRTSFAEMAVDVSLIQQLEAGLKTWRQQT</sequence>
<comment type="similarity">
    <text evidence="1">Belongs to the Gfa family.</text>
</comment>
<evidence type="ECO:0000259" key="5">
    <source>
        <dbReference type="PROSITE" id="PS51891"/>
    </source>
</evidence>
<dbReference type="InterPro" id="IPR006913">
    <property type="entry name" value="CENP-V/GFA"/>
</dbReference>
<dbReference type="Gene3D" id="3.90.1590.10">
    <property type="entry name" value="glutathione-dependent formaldehyde- activating enzyme (gfa)"/>
    <property type="match status" value="2"/>
</dbReference>
<evidence type="ECO:0000313" key="7">
    <source>
        <dbReference type="Proteomes" id="UP001610444"/>
    </source>
</evidence>
<dbReference type="EMBL" id="JBFXLR010000004">
    <property type="protein sequence ID" value="KAL2858711.1"/>
    <property type="molecule type" value="Genomic_DNA"/>
</dbReference>
<name>A0ABR4L2I0_9EURO</name>
<evidence type="ECO:0000256" key="4">
    <source>
        <dbReference type="ARBA" id="ARBA00023239"/>
    </source>
</evidence>
<dbReference type="PANTHER" id="PTHR33337">
    <property type="entry name" value="GFA DOMAIN-CONTAINING PROTEIN"/>
    <property type="match status" value="1"/>
</dbReference>
<organism evidence="6 7">
    <name type="scientific">Aspergillus pseudodeflectus</name>
    <dbReference type="NCBI Taxonomy" id="176178"/>
    <lineage>
        <taxon>Eukaryota</taxon>
        <taxon>Fungi</taxon>
        <taxon>Dikarya</taxon>
        <taxon>Ascomycota</taxon>
        <taxon>Pezizomycotina</taxon>
        <taxon>Eurotiomycetes</taxon>
        <taxon>Eurotiomycetidae</taxon>
        <taxon>Eurotiales</taxon>
        <taxon>Aspergillaceae</taxon>
        <taxon>Aspergillus</taxon>
        <taxon>Aspergillus subgen. Nidulantes</taxon>
    </lineage>
</organism>
<evidence type="ECO:0000256" key="2">
    <source>
        <dbReference type="ARBA" id="ARBA00022723"/>
    </source>
</evidence>
<protein>
    <submittedName>
        <fullName evidence="6">Mss4-like protein</fullName>
    </submittedName>
</protein>
<dbReference type="PROSITE" id="PS51891">
    <property type="entry name" value="CENP_V_GFA"/>
    <property type="match status" value="2"/>
</dbReference>
<dbReference type="PANTHER" id="PTHR33337:SF32">
    <property type="entry name" value="DUF636 DOMAIN PROTEIN (AFU_ORTHOLOGUE AFUA_7G04120)"/>
    <property type="match status" value="1"/>
</dbReference>
<evidence type="ECO:0000313" key="6">
    <source>
        <dbReference type="EMBL" id="KAL2858711.1"/>
    </source>
</evidence>
<dbReference type="InterPro" id="IPR011057">
    <property type="entry name" value="Mss4-like_sf"/>
</dbReference>
<dbReference type="GeneID" id="98153770"/>